<keyword evidence="1" id="KW-1185">Reference proteome</keyword>
<evidence type="ECO:0000313" key="1">
    <source>
        <dbReference type="Proteomes" id="UP001732720"/>
    </source>
</evidence>
<dbReference type="Proteomes" id="UP001732720">
    <property type="component" value="Chromosome 7"/>
</dbReference>
<reference evidence="2" key="1">
    <citation type="submission" date="2025-08" db="UniProtKB">
        <authorList>
            <consortium name="RefSeq"/>
        </authorList>
    </citation>
    <scope>IDENTIFICATION</scope>
</reference>
<name>A0AC58N4W0_CASCN</name>
<protein>
    <submittedName>
        <fullName evidence="2">Claspin isoform X1</fullName>
    </submittedName>
</protein>
<dbReference type="RefSeq" id="XP_073936696.1">
    <property type="nucleotide sequence ID" value="XM_074080595.1"/>
</dbReference>
<evidence type="ECO:0000313" key="2">
    <source>
        <dbReference type="RefSeq" id="XP_073936696.1"/>
    </source>
</evidence>
<proteinExistence type="predicted"/>
<accession>A0AC58N4W0</accession>
<gene>
    <name evidence="2" type="primary">Clspn</name>
</gene>
<sequence length="1365" mass="154394">MLPGSAARAAGCPAGLHSPPSPLARFLLRRLLLQRPKREEVHLEINDFISQEKVDSPSDSGQGSFETAEPLSERDSDEEIFVSKKLKSRKVLQDSDSESENRNASPEKTTYDSDEENKENLYAGKSGKNKRIHKTLANNDESNREESLYQENLETQVTPGSELILQFGNSVDFTTIDRKPSKKSISDKEGNEGKAKVKSKRRLEKEERKMEKIRRLKKKETKDEENNVEQPFNDSGCLLVDKDLFETGLEEENNSPLEDEESLESIRAAVKNKVKNHKKKESSLENGIFSFEEESESSKGTMRKERKAAKLSKEALKKMHSETQRLIRESALNLPYHMPENKTIHDFFKRKPRPTCQGNAMALLKSSKYQSSHCKEIINAAGTTEMNGDHHRKSFEQTTGTEYETEIHVLPMVSKELQITTRSGEACSKDPVRNKELEIQEKQKQSDDSPLLGDTSVLQQESDILRNKASEEHQIGGLIASDAHALEEEDRLRKTEDTDEKVEEPMQKTKSSAVVPPEKVRRFTLDRLKQLGVDISIKPRLGADKDSFVILDEPETNRELEALKQRFWKHANPAAKPRAGQTVNVNIIVKNLGNDGKEELKADVVPVTLAAEKLDRASHTKPGEKLQVLKAKLQEAMKLRRFEERQKRQALFKLDNEDGFEEDDEEEEEEMTDESEEDEEEEVEEEEEKEEQEEEEEEGNQEIGEFLLGSKDVDTKDEKEVDKENNDGSSESAKSVDLLSVPKPLSSDSTLLLFKDNSSKMGFFPTEEKTDENLGKQPSKLDEDDSCSLLTKESSHNSSFELIGSTIPSYQPCNRQTGRGTSFFPTAGGFRSPSPGLFRASLVSSASKSSGKLSEPSLPIEDSQDLYNASPEPKTLFLGTGDFQFCLEDDTQSQLLDADGFLNVRNHRNQYQALKPQLPLASMDENAMDANMDELLDLCTGKFTSQPDKCQPKKNDKKENMEELLNLCSGKFTSQDASPMASSELSKPEKENSMGDPMEEALALCSGSFPTDREEEGEEEEFGDFQLVPNDNEFDSDEDEHSDSGNEELALEGAMDNDDDEEELLEQSEKLKRQMRLKKYLEDEAEVSGSDVGSEDEYDGEEIDEYEEELIDEVLPSDEELQSQVKKIHMKTMLDDDKRQLRLFQERYLADGDLHSDGPGRMRKFRWKNIDDASQMDLFHRYSDDDQIEEQLDETEARWRKERIEREQWLRDQAQQGKITAEEEEIGEGSQFMMLAKKVTAKALQKNANRPAIIQESKSLSSNPFEAIRPGSAHQLKTGSLLNQPKAVLQKLAALSDLNPSAPRNSRNFVFHTLSPVKSEVSKESSKPQVKRKGPSLMTSPSPKCLKTDDSTSGLKRSIFRYLES</sequence>
<organism evidence="1 2">
    <name type="scientific">Castor canadensis</name>
    <name type="common">American beaver</name>
    <dbReference type="NCBI Taxonomy" id="51338"/>
    <lineage>
        <taxon>Eukaryota</taxon>
        <taxon>Metazoa</taxon>
        <taxon>Chordata</taxon>
        <taxon>Craniata</taxon>
        <taxon>Vertebrata</taxon>
        <taxon>Euteleostomi</taxon>
        <taxon>Mammalia</taxon>
        <taxon>Eutheria</taxon>
        <taxon>Euarchontoglires</taxon>
        <taxon>Glires</taxon>
        <taxon>Rodentia</taxon>
        <taxon>Castorimorpha</taxon>
        <taxon>Castoridae</taxon>
        <taxon>Castor</taxon>
    </lineage>
</organism>